<evidence type="ECO:0000256" key="6">
    <source>
        <dbReference type="PIRSR" id="PIRSR000077-4"/>
    </source>
</evidence>
<keyword evidence="9" id="KW-1185">Reference proteome</keyword>
<evidence type="ECO:0000256" key="2">
    <source>
        <dbReference type="ARBA" id="ARBA00022982"/>
    </source>
</evidence>
<dbReference type="InterPro" id="IPR005746">
    <property type="entry name" value="Thioredoxin"/>
</dbReference>
<feature type="active site" description="Nucleophile" evidence="5">
    <location>
        <position position="42"/>
    </location>
</feature>
<feature type="active site" description="Nucleophile" evidence="5">
    <location>
        <position position="45"/>
    </location>
</feature>
<protein>
    <submittedName>
        <fullName evidence="8">Thioredoxin</fullName>
    </submittedName>
</protein>
<dbReference type="RefSeq" id="WP_089820660.1">
    <property type="nucleotide sequence ID" value="NZ_FODV01000001.1"/>
</dbReference>
<gene>
    <name evidence="8" type="ORF">SAMN04487948_101274</name>
</gene>
<dbReference type="InterPro" id="IPR013766">
    <property type="entry name" value="Thioredoxin_domain"/>
</dbReference>
<keyword evidence="2" id="KW-0249">Electron transport</keyword>
<keyword evidence="4 6" id="KW-0676">Redox-active center</keyword>
<dbReference type="GO" id="GO:0015035">
    <property type="term" value="F:protein-disulfide reductase activity"/>
    <property type="evidence" value="ECO:0007669"/>
    <property type="project" value="InterPro"/>
</dbReference>
<feature type="site" description="Contributes to redox potential value" evidence="5">
    <location>
        <position position="44"/>
    </location>
</feature>
<dbReference type="InterPro" id="IPR036249">
    <property type="entry name" value="Thioredoxin-like_sf"/>
</dbReference>
<dbReference type="Pfam" id="PF00085">
    <property type="entry name" value="Thioredoxin"/>
    <property type="match status" value="1"/>
</dbReference>
<dbReference type="PANTHER" id="PTHR45663">
    <property type="entry name" value="GEO12009P1"/>
    <property type="match status" value="1"/>
</dbReference>
<keyword evidence="3 6" id="KW-1015">Disulfide bond</keyword>
<dbReference type="PANTHER" id="PTHR45663:SF11">
    <property type="entry name" value="GEO12009P1"/>
    <property type="match status" value="1"/>
</dbReference>
<sequence>MTDEQATKTTPTSPITLESSDDFATVVADHDVVLVDFYADWCGPCQMLEPILETVAQETPAAVLKVDSDQFQQLAAQHGVRGIPTTVLYANGEPQESLVGVKQADQYAALIRQYA</sequence>
<feature type="site" description="Contributes to redox potential value" evidence="5">
    <location>
        <position position="43"/>
    </location>
</feature>
<feature type="site" description="Deprotonates C-terminal active site Cys" evidence="5">
    <location>
        <position position="36"/>
    </location>
</feature>
<dbReference type="PRINTS" id="PR00421">
    <property type="entry name" value="THIOREDOXIN"/>
</dbReference>
<dbReference type="SUPFAM" id="SSF52833">
    <property type="entry name" value="Thioredoxin-like"/>
    <property type="match status" value="1"/>
</dbReference>
<evidence type="ECO:0000256" key="4">
    <source>
        <dbReference type="ARBA" id="ARBA00023284"/>
    </source>
</evidence>
<keyword evidence="1" id="KW-0813">Transport</keyword>
<dbReference type="CDD" id="cd02947">
    <property type="entry name" value="TRX_family"/>
    <property type="match status" value="1"/>
</dbReference>
<reference evidence="9" key="1">
    <citation type="submission" date="2016-10" db="EMBL/GenBank/DDBJ databases">
        <authorList>
            <person name="Varghese N."/>
            <person name="Submissions S."/>
        </authorList>
    </citation>
    <scope>NUCLEOTIDE SEQUENCE [LARGE SCALE GENOMIC DNA]</scope>
    <source>
        <strain evidence="9">CGMCC 1.10121</strain>
    </source>
</reference>
<evidence type="ECO:0000256" key="3">
    <source>
        <dbReference type="ARBA" id="ARBA00023157"/>
    </source>
</evidence>
<evidence type="ECO:0000256" key="5">
    <source>
        <dbReference type="PIRSR" id="PIRSR000077-1"/>
    </source>
</evidence>
<dbReference type="AlphaFoldDB" id="A0A1H8N317"/>
<dbReference type="EMBL" id="FODV01000001">
    <property type="protein sequence ID" value="SEO23960.1"/>
    <property type="molecule type" value="Genomic_DNA"/>
</dbReference>
<dbReference type="Proteomes" id="UP000199126">
    <property type="component" value="Unassembled WGS sequence"/>
</dbReference>
<accession>A0A1H8N317</accession>
<evidence type="ECO:0000313" key="8">
    <source>
        <dbReference type="EMBL" id="SEO23960.1"/>
    </source>
</evidence>
<name>A0A1H8N317_9EURY</name>
<dbReference type="InterPro" id="IPR017937">
    <property type="entry name" value="Thioredoxin_CS"/>
</dbReference>
<organism evidence="8 9">
    <name type="scientific">Halogranum amylolyticum</name>
    <dbReference type="NCBI Taxonomy" id="660520"/>
    <lineage>
        <taxon>Archaea</taxon>
        <taxon>Methanobacteriati</taxon>
        <taxon>Methanobacteriota</taxon>
        <taxon>Stenosarchaea group</taxon>
        <taxon>Halobacteria</taxon>
        <taxon>Halobacteriales</taxon>
        <taxon>Haloferacaceae</taxon>
    </lineage>
</organism>
<feature type="domain" description="Thioredoxin" evidence="7">
    <location>
        <begin position="1"/>
        <end position="115"/>
    </location>
</feature>
<evidence type="ECO:0000313" key="9">
    <source>
        <dbReference type="Proteomes" id="UP000199126"/>
    </source>
</evidence>
<evidence type="ECO:0000256" key="1">
    <source>
        <dbReference type="ARBA" id="ARBA00022448"/>
    </source>
</evidence>
<dbReference type="Gene3D" id="3.40.30.10">
    <property type="entry name" value="Glutaredoxin"/>
    <property type="match status" value="1"/>
</dbReference>
<dbReference type="OrthoDB" id="35385at2157"/>
<dbReference type="PIRSF" id="PIRSF000077">
    <property type="entry name" value="Thioredoxin"/>
    <property type="match status" value="1"/>
</dbReference>
<dbReference type="PROSITE" id="PS00194">
    <property type="entry name" value="THIOREDOXIN_1"/>
    <property type="match status" value="1"/>
</dbReference>
<feature type="disulfide bond" description="Redox-active" evidence="6">
    <location>
        <begin position="42"/>
        <end position="45"/>
    </location>
</feature>
<evidence type="ECO:0000259" key="7">
    <source>
        <dbReference type="PROSITE" id="PS51352"/>
    </source>
</evidence>
<proteinExistence type="predicted"/>
<dbReference type="PROSITE" id="PS51352">
    <property type="entry name" value="THIOREDOXIN_2"/>
    <property type="match status" value="1"/>
</dbReference>
<dbReference type="GO" id="GO:0005737">
    <property type="term" value="C:cytoplasm"/>
    <property type="evidence" value="ECO:0007669"/>
    <property type="project" value="TreeGrafter"/>
</dbReference>